<dbReference type="OrthoDB" id="6750523at2759"/>
<name>A0A164MQS7_9CRUS</name>
<dbReference type="EMBL" id="LRGB01002978">
    <property type="protein sequence ID" value="KZS05273.1"/>
    <property type="molecule type" value="Genomic_DNA"/>
</dbReference>
<evidence type="ECO:0000313" key="2">
    <source>
        <dbReference type="EMBL" id="KZS05273.1"/>
    </source>
</evidence>
<evidence type="ECO:0000313" key="3">
    <source>
        <dbReference type="Proteomes" id="UP000076858"/>
    </source>
</evidence>
<dbReference type="Proteomes" id="UP000076858">
    <property type="component" value="Unassembled WGS sequence"/>
</dbReference>
<feature type="domain" description="Transposable element P transposase-like GTP-binding insertion" evidence="1">
    <location>
        <begin position="22"/>
        <end position="91"/>
    </location>
</feature>
<organism evidence="2 3">
    <name type="scientific">Daphnia magna</name>
    <dbReference type="NCBI Taxonomy" id="35525"/>
    <lineage>
        <taxon>Eukaryota</taxon>
        <taxon>Metazoa</taxon>
        <taxon>Ecdysozoa</taxon>
        <taxon>Arthropoda</taxon>
        <taxon>Crustacea</taxon>
        <taxon>Branchiopoda</taxon>
        <taxon>Diplostraca</taxon>
        <taxon>Cladocera</taxon>
        <taxon>Anomopoda</taxon>
        <taxon>Daphniidae</taxon>
        <taxon>Daphnia</taxon>
    </lineage>
</organism>
<proteinExistence type="predicted"/>
<reference evidence="2 3" key="1">
    <citation type="submission" date="2016-03" db="EMBL/GenBank/DDBJ databases">
        <title>EvidentialGene: Evidence-directed Construction of Genes on Genomes.</title>
        <authorList>
            <person name="Gilbert D.G."/>
            <person name="Choi J.-H."/>
            <person name="Mockaitis K."/>
            <person name="Colbourne J."/>
            <person name="Pfrender M."/>
        </authorList>
    </citation>
    <scope>NUCLEOTIDE SEQUENCE [LARGE SCALE GENOMIC DNA]</scope>
    <source>
        <strain evidence="2 3">Xinb3</strain>
        <tissue evidence="2">Complete organism</tissue>
    </source>
</reference>
<dbReference type="Pfam" id="PF21788">
    <property type="entry name" value="TNP-like_GBD"/>
    <property type="match status" value="1"/>
</dbReference>
<evidence type="ECO:0000259" key="1">
    <source>
        <dbReference type="Pfam" id="PF21788"/>
    </source>
</evidence>
<sequence length="264" mass="30106">MKNLITHSTSGSDVFFLRNVPHLFKCIRNHIFNHKVVQAAGRTIKYLDLFLHDEIRGSTGLSLVSKLKPVHVNPNSFQRMSVKLAVQVLSQLYKCLDETEIAACGVTSSNNLEDETLLNSSEYCPKDFPKEQKDETNPTKKTSSVQVVDLEWGSWVNSTSAAVRDYLGHQLFEEVGGPVEDYKYVLTGKLNQDCIELFRLLTLYYNTKQVFCGTNCDDEEKSVVLTSYSSCMKNRFYTNTKLMKEKKAYFRDILLKGIVREMAV</sequence>
<comment type="caution">
    <text evidence="2">The sequence shown here is derived from an EMBL/GenBank/DDBJ whole genome shotgun (WGS) entry which is preliminary data.</text>
</comment>
<accession>A0A164MQS7</accession>
<protein>
    <recommendedName>
        <fullName evidence="1">Transposable element P transposase-like GTP-binding insertion domain-containing protein</fullName>
    </recommendedName>
</protein>
<keyword evidence="3" id="KW-1185">Reference proteome</keyword>
<dbReference type="InterPro" id="IPR048366">
    <property type="entry name" value="TNP-like_GBD"/>
</dbReference>
<gene>
    <name evidence="2" type="ORF">APZ42_031624</name>
</gene>
<dbReference type="AlphaFoldDB" id="A0A164MQS7"/>